<organism evidence="6 7">
    <name type="scientific">Paracoccus hibiscisoli</name>
    <dbReference type="NCBI Taxonomy" id="2023261"/>
    <lineage>
        <taxon>Bacteria</taxon>
        <taxon>Pseudomonadati</taxon>
        <taxon>Pseudomonadota</taxon>
        <taxon>Alphaproteobacteria</taxon>
        <taxon>Rhodobacterales</taxon>
        <taxon>Paracoccaceae</taxon>
        <taxon>Paracoccus</taxon>
    </lineage>
</organism>
<evidence type="ECO:0000256" key="1">
    <source>
        <dbReference type="ARBA" id="ARBA00004418"/>
    </source>
</evidence>
<dbReference type="Proteomes" id="UP000306223">
    <property type="component" value="Unassembled WGS sequence"/>
</dbReference>
<dbReference type="SUPFAM" id="SSF53850">
    <property type="entry name" value="Periplasmic binding protein-like II"/>
    <property type="match status" value="1"/>
</dbReference>
<dbReference type="PANTHER" id="PTHR30290">
    <property type="entry name" value="PERIPLASMIC BINDING COMPONENT OF ABC TRANSPORTER"/>
    <property type="match status" value="1"/>
</dbReference>
<dbReference type="GO" id="GO:1904680">
    <property type="term" value="F:peptide transmembrane transporter activity"/>
    <property type="evidence" value="ECO:0007669"/>
    <property type="project" value="TreeGrafter"/>
</dbReference>
<comment type="similarity">
    <text evidence="2">Belongs to the bacterial solute-binding protein 5 family.</text>
</comment>
<keyword evidence="4" id="KW-0732">Signal</keyword>
<name>A0A4U0QMZ5_9RHOB</name>
<comment type="caution">
    <text evidence="6">The sequence shown here is derived from an EMBL/GenBank/DDBJ whole genome shotgun (WGS) entry which is preliminary data.</text>
</comment>
<evidence type="ECO:0000256" key="2">
    <source>
        <dbReference type="ARBA" id="ARBA00005695"/>
    </source>
</evidence>
<evidence type="ECO:0000313" key="6">
    <source>
        <dbReference type="EMBL" id="TJZ83096.1"/>
    </source>
</evidence>
<gene>
    <name evidence="6" type="ORF">FA740_13580</name>
</gene>
<comment type="subcellular location">
    <subcellularLocation>
        <location evidence="1">Periplasm</location>
    </subcellularLocation>
</comment>
<accession>A0A4U0QMZ5</accession>
<dbReference type="Gene3D" id="3.10.105.10">
    <property type="entry name" value="Dipeptide-binding Protein, Domain 3"/>
    <property type="match status" value="1"/>
</dbReference>
<evidence type="ECO:0000259" key="5">
    <source>
        <dbReference type="Pfam" id="PF00496"/>
    </source>
</evidence>
<dbReference type="OrthoDB" id="9803988at2"/>
<dbReference type="InterPro" id="IPR000914">
    <property type="entry name" value="SBP_5_dom"/>
</dbReference>
<keyword evidence="7" id="KW-1185">Reference proteome</keyword>
<evidence type="ECO:0000256" key="3">
    <source>
        <dbReference type="ARBA" id="ARBA00022448"/>
    </source>
</evidence>
<dbReference type="Gene3D" id="3.40.190.10">
    <property type="entry name" value="Periplasmic binding protein-like II"/>
    <property type="match status" value="1"/>
</dbReference>
<dbReference type="Pfam" id="PF00496">
    <property type="entry name" value="SBP_bac_5"/>
    <property type="match status" value="1"/>
</dbReference>
<dbReference type="EMBL" id="SUNH01000018">
    <property type="protein sequence ID" value="TJZ83096.1"/>
    <property type="molecule type" value="Genomic_DNA"/>
</dbReference>
<evidence type="ECO:0000256" key="4">
    <source>
        <dbReference type="ARBA" id="ARBA00022729"/>
    </source>
</evidence>
<dbReference type="InterPro" id="IPR039424">
    <property type="entry name" value="SBP_5"/>
</dbReference>
<dbReference type="PANTHER" id="PTHR30290:SF9">
    <property type="entry name" value="OLIGOPEPTIDE-BINDING PROTEIN APPA"/>
    <property type="match status" value="1"/>
</dbReference>
<dbReference type="InterPro" id="IPR030678">
    <property type="entry name" value="Peptide/Ni-bd"/>
</dbReference>
<proteinExistence type="inferred from homology"/>
<dbReference type="GO" id="GO:0030288">
    <property type="term" value="C:outer membrane-bounded periplasmic space"/>
    <property type="evidence" value="ECO:0007669"/>
    <property type="project" value="UniProtKB-ARBA"/>
</dbReference>
<dbReference type="GO" id="GO:0015833">
    <property type="term" value="P:peptide transport"/>
    <property type="evidence" value="ECO:0007669"/>
    <property type="project" value="TreeGrafter"/>
</dbReference>
<dbReference type="PIRSF" id="PIRSF002741">
    <property type="entry name" value="MppA"/>
    <property type="match status" value="1"/>
</dbReference>
<protein>
    <submittedName>
        <fullName evidence="6">ABC transporter substrate-binding protein</fullName>
    </submittedName>
</protein>
<evidence type="ECO:0000313" key="7">
    <source>
        <dbReference type="Proteomes" id="UP000306223"/>
    </source>
</evidence>
<sequence length="591" mass="65020">MWRMMHWFGFSSNFSLIISQSIASALFYFGVLLPNASLAQDIRIWNLSTPDWNRISPLDLTSGAFTAYAIVGEPLFHLTNSNGRLAPWLVEAFEPNADGRIWRLTLRDGVEWSDGEELNTDDVDFTFGLLLNSDTYRSPNAVNLRSQVASVSVQDERTFTVTLRKPNMRFPHDLLAARREGTFLILPRHVWEGNISTFAATPLGSGFLKPLLGSGPYVADSITATEVVLVRNQDWWGAKTGFRDVPEPERVVIRYIETDQEAIDALKADELDFGPEVDFETFTGIREANPNVIAWSATDPVPWLGQCPRQLDFNTISPPWDDAALRRAVAHFVDQTRIVDDAFGGQNQPSQTLFPALPGLQPYVDVIVASGFAMPETANPAQGDAEMVAAGYAKGVDGIYEKAGEDLSLTIHVADTPAVDASAAGVVAQSLTEAGIATEVEVVPADELWAWILPPGKFEAAYSWLGCGSVVDPYASLRRYHPNAAVDIGVRSPGYNNMARWNTPAAQRFGQIVDEMSKTAPGEPEVIDLTREAYELLAQEAPLVPLVQEPIIVPFNTSRWKGWPTADNPYAMPPLSWGQFQSIVHNLTASN</sequence>
<reference evidence="6 7" key="1">
    <citation type="submission" date="2019-04" db="EMBL/GenBank/DDBJ databases">
        <authorList>
            <person name="Li J."/>
        </authorList>
    </citation>
    <scope>NUCLEOTIDE SEQUENCE [LARGE SCALE GENOMIC DNA]</scope>
    <source>
        <strain evidence="6 7">CCTCC AB2016182</strain>
    </source>
</reference>
<dbReference type="GO" id="GO:0043190">
    <property type="term" value="C:ATP-binding cassette (ABC) transporter complex"/>
    <property type="evidence" value="ECO:0007669"/>
    <property type="project" value="InterPro"/>
</dbReference>
<dbReference type="Gene3D" id="3.90.76.10">
    <property type="entry name" value="Dipeptide-binding Protein, Domain 1"/>
    <property type="match status" value="1"/>
</dbReference>
<dbReference type="AlphaFoldDB" id="A0A4U0QMZ5"/>
<keyword evidence="3" id="KW-0813">Transport</keyword>
<feature type="domain" description="Solute-binding protein family 5" evidence="5">
    <location>
        <begin position="85"/>
        <end position="480"/>
    </location>
</feature>